<evidence type="ECO:0000256" key="1">
    <source>
        <dbReference type="SAM" id="MobiDB-lite"/>
    </source>
</evidence>
<proteinExistence type="evidence at transcript level"/>
<feature type="compositionally biased region" description="Low complexity" evidence="1">
    <location>
        <begin position="476"/>
        <end position="496"/>
    </location>
</feature>
<feature type="region of interest" description="Disordered" evidence="1">
    <location>
        <begin position="592"/>
        <end position="620"/>
    </location>
</feature>
<evidence type="ECO:0000313" key="2">
    <source>
        <dbReference type="EMBL" id="JAB54912.1"/>
    </source>
</evidence>
<organism evidence="2">
    <name type="scientific">Corethrella appendiculata</name>
    <dbReference type="NCBI Taxonomy" id="1370023"/>
    <lineage>
        <taxon>Eukaryota</taxon>
        <taxon>Metazoa</taxon>
        <taxon>Ecdysozoa</taxon>
        <taxon>Arthropoda</taxon>
        <taxon>Hexapoda</taxon>
        <taxon>Insecta</taxon>
        <taxon>Pterygota</taxon>
        <taxon>Neoptera</taxon>
        <taxon>Endopterygota</taxon>
        <taxon>Diptera</taxon>
        <taxon>Nematocera</taxon>
        <taxon>Culicoidea</taxon>
        <taxon>Chaoboridae</taxon>
        <taxon>Corethrella</taxon>
    </lineage>
</organism>
<feature type="region of interest" description="Disordered" evidence="1">
    <location>
        <begin position="442"/>
        <end position="498"/>
    </location>
</feature>
<protein>
    <submittedName>
        <fullName evidence="2">Putative mediator complex subunit 26</fullName>
    </submittedName>
</protein>
<reference evidence="2" key="1">
    <citation type="journal article" date="2014" name="Insect Biochem. Mol. Biol.">
        <title>An insight into the sialome of the frog biting fly, Corethrella appendiculata.</title>
        <authorList>
            <person name="Ribeiro J.M.C."/>
            <person name="Chagas A.C."/>
            <person name="Pham V.M."/>
            <person name="Lounibos L.P."/>
            <person name="Calvo E."/>
        </authorList>
    </citation>
    <scope>NUCLEOTIDE SEQUENCE</scope>
    <source>
        <tissue evidence="2">Salivary glands</tissue>
    </source>
</reference>
<accession>U5ENQ8</accession>
<name>U5ENQ8_9DIPT</name>
<dbReference type="EMBL" id="GANO01004959">
    <property type="protein sequence ID" value="JAB54912.1"/>
    <property type="molecule type" value="mRNA"/>
</dbReference>
<sequence>SATNELPLSEIHFSLLSPQVEAQDLFMLSSSAANNKKSYQKISPSATNERPLSCTCLTNIGLGASVDSINELNIDNSDDFYVSSFSDSSSTSTHYYSATYDPNLHLNSFEYLITTHSFSYTFSNNPEKDNYCLTFDNRNKRKSSLDTNSYLMKFHSLPAISSTLHYDDYDSINDVATPKILTEDSDYNNDSILLFNSANNSNNNLNNLSSQSQIILKSVSTSNNNQQKKSNDNLFLPIITKFQNLTDTNLILKPISKPNSILCSSNTNIPSIKISSSTCSFFCPTANNNSNNNRDYNIINNNNTKLHTKFVTIHNQTDHTMAGGSNSPSSTTTASANVNATNALQSTTAIRRQRHGIAGQMSYFKMLGGFGKKMATSTNSLFSTAVISGSSSAPNLRDMIPNTASPSVLDGFGGVPPIRPLETLHNALSLKQLDAFLEKMTTTPLKTPPNSSPPKYPSTPIPTPTQAPPEKSVPLSSWSGHSSMTSSVMSSAGPSSPNNLSELYSRGCSTDLSASIASNEGGAGGGSICGSFHHMFPALNTDLNIVNTHFNYDALAANFGTSYRTNNSTNKDSLMDVSGEITPISLSSDWEFNTNDATKGSTTANELGTEEEDEDQTLSTDTCLTNTGDTDMPSLDDINNPLLIQSKPLTKDFLFDVKNLKHDYLNQNDNNLSSSSSCSKPNNNQRIQKQISLYETKNLTENKFGIGGNNSENIVDFGGKKFTRAISCEHPKTNINLFTFDAIEAELTNVSGKKADSKIVKSTTPTTLTPGAIVIRESFIEAPKITRVTRSFHGKSSTSTGDEVSELSRRASDSCSSNPQLTTKTINSRFTTSIVHESDANSSAETSQNSNESNAVIDVNK</sequence>
<feature type="non-terminal residue" evidence="2">
    <location>
        <position position="1"/>
    </location>
</feature>
<feature type="region of interest" description="Disordered" evidence="1">
    <location>
        <begin position="791"/>
        <end position="861"/>
    </location>
</feature>
<feature type="compositionally biased region" description="Polar residues" evidence="1">
    <location>
        <begin position="592"/>
        <end position="606"/>
    </location>
</feature>
<dbReference type="AlphaFoldDB" id="U5ENQ8"/>
<feature type="compositionally biased region" description="Polar residues" evidence="1">
    <location>
        <begin position="813"/>
        <end position="854"/>
    </location>
</feature>
<feature type="compositionally biased region" description="Pro residues" evidence="1">
    <location>
        <begin position="446"/>
        <end position="467"/>
    </location>
</feature>